<proteinExistence type="predicted"/>
<reference evidence="2 3" key="1">
    <citation type="journal article" date="2013" name="PLoS ONE">
        <title>Assembly-driven community genomics of a hypersaline microbial ecosystem.</title>
        <authorList>
            <person name="Podell S."/>
            <person name="Ugalde J.A."/>
            <person name="Narasingarao P."/>
            <person name="Banfield J.F."/>
            <person name="Heidelberg K.B."/>
            <person name="Allen E.E."/>
        </authorList>
    </citation>
    <scope>NUCLEOTIDE SEQUENCE [LARGE SCALE GENOMIC DNA]</scope>
    <source>
        <strain evidence="3">J07HQW2</strain>
    </source>
</reference>
<sequence>MSKDTHSKNTRQIKGNLELDDTLIAEMPLRSSGWVGYSAEAIIINDDDDDYKKIYKEDIAEIGLRTLQWDMAVMSILLAGVGGYIMLTQNPLIGLCFALVGLGSLYRTYTNRYALIIQSKNHHKPVTIHPTHPKECHEQLAEKVELNLIR</sequence>
<evidence type="ECO:0000256" key="1">
    <source>
        <dbReference type="SAM" id="Phobius"/>
    </source>
</evidence>
<organism evidence="2 3">
    <name type="scientific">Haloquadratum walsbyi J07HQW2</name>
    <dbReference type="NCBI Taxonomy" id="1238425"/>
    <lineage>
        <taxon>Archaea</taxon>
        <taxon>Methanobacteriati</taxon>
        <taxon>Methanobacteriota</taxon>
        <taxon>Stenosarchaea group</taxon>
        <taxon>Halobacteria</taxon>
        <taxon>Halobacteriales</taxon>
        <taxon>Haloferacaceae</taxon>
        <taxon>Haloquadratum</taxon>
    </lineage>
</organism>
<dbReference type="EMBL" id="KE356561">
    <property type="protein sequence ID" value="ERG97015.1"/>
    <property type="molecule type" value="Genomic_DNA"/>
</dbReference>
<dbReference type="HOGENOM" id="CLU_1736387_0_0_2"/>
<dbReference type="AlphaFoldDB" id="U1NII8"/>
<dbReference type="eggNOG" id="arCOG11339">
    <property type="taxonomic scope" value="Archaea"/>
</dbReference>
<name>U1NII8_9EURY</name>
<keyword evidence="1" id="KW-0472">Membrane</keyword>
<keyword evidence="1" id="KW-1133">Transmembrane helix</keyword>
<accession>U1NII8</accession>
<gene>
    <name evidence="2" type="ORF">J07HQW2_03501</name>
</gene>
<keyword evidence="1" id="KW-0812">Transmembrane</keyword>
<dbReference type="Proteomes" id="UP000030710">
    <property type="component" value="Unassembled WGS sequence"/>
</dbReference>
<feature type="transmembrane region" description="Helical" evidence="1">
    <location>
        <begin position="92"/>
        <end position="109"/>
    </location>
</feature>
<dbReference type="RefSeq" id="WP_021056477.1">
    <property type="nucleotide sequence ID" value="NZ_KE356561.1"/>
</dbReference>
<evidence type="ECO:0000313" key="3">
    <source>
        <dbReference type="Proteomes" id="UP000030710"/>
    </source>
</evidence>
<protein>
    <submittedName>
        <fullName evidence="2">Uncharacterized protein</fullName>
    </submittedName>
</protein>
<evidence type="ECO:0000313" key="2">
    <source>
        <dbReference type="EMBL" id="ERG97015.1"/>
    </source>
</evidence>